<dbReference type="AlphaFoldDB" id="Q4T542"/>
<name>Q4T542_TETNG</name>
<evidence type="ECO:0000313" key="2">
    <source>
        <dbReference type="EMBL" id="CAF91990.1"/>
    </source>
</evidence>
<feature type="compositionally biased region" description="Acidic residues" evidence="1">
    <location>
        <begin position="72"/>
        <end position="83"/>
    </location>
</feature>
<comment type="caution">
    <text evidence="2">The sequence shown here is derived from an EMBL/GenBank/DDBJ whole genome shotgun (WGS) entry which is preliminary data.</text>
</comment>
<dbReference type="KEGG" id="tng:GSTEN00007007G001"/>
<feature type="region of interest" description="Disordered" evidence="1">
    <location>
        <begin position="451"/>
        <end position="512"/>
    </location>
</feature>
<reference evidence="2" key="2">
    <citation type="submission" date="2004-02" db="EMBL/GenBank/DDBJ databases">
        <authorList>
            <consortium name="Genoscope"/>
            <consortium name="Whitehead Institute Centre for Genome Research"/>
        </authorList>
    </citation>
    <scope>NUCLEOTIDE SEQUENCE</scope>
</reference>
<gene>
    <name evidence="2" type="ORF">GSTENG00007007001</name>
</gene>
<dbReference type="OrthoDB" id="20839at2759"/>
<feature type="compositionally biased region" description="Pro residues" evidence="1">
    <location>
        <begin position="112"/>
        <end position="129"/>
    </location>
</feature>
<dbReference type="EMBL" id="CAAE01009438">
    <property type="protein sequence ID" value="CAF91990.1"/>
    <property type="molecule type" value="Genomic_DNA"/>
</dbReference>
<dbReference type="Gene3D" id="2.30.30.140">
    <property type="match status" value="1"/>
</dbReference>
<evidence type="ECO:0000256" key="1">
    <source>
        <dbReference type="SAM" id="MobiDB-lite"/>
    </source>
</evidence>
<feature type="compositionally biased region" description="Polar residues" evidence="1">
    <location>
        <begin position="311"/>
        <end position="320"/>
    </location>
</feature>
<proteinExistence type="predicted"/>
<sequence length="541" mass="59516">VDSMLDPDNRVHMTVEEQLKELLEKLDLVTSMRCSGARTKRIRLLRREINTIRHRQGQHPRNSLLNGHLKEEEDEEEEEEEGKEDAKADNGLSPVDKEDFKSSSPPTLEPTEPAPPPRQGDTPLEPPTLRPITGEPRSPNWPCKRLRLDEDPPGGPPPSTDRSEPPASPPALLHTEGRAAAAPNGLPEPDSPQRASTGGVGRRTSVLFKKAKNGAKLFRERDGAVPNGKGPPGDAPGSAGSTPATTPLSTPTKTPQKSPTRLLLNQKRTPGPDLRSNTEAEMPKDAPERDAAPAAARRSSEALGNRLFLKSPSQKRSTAIRTTPGTAAERRRTRRSWSLWSWCGLNVVDTRPIPLWVKPPPQKHSHGKYERQASKRLRLADCCRSSTQRCLRRACCTTGCPSPSHPKTSSAWGEQRQEESDGRLYLVLFFDNKRTWTVAPARQGDAFGFGRHRRQTADNGGPQVQHPQVGPGGVRPRHDPPEPGQPQKRFRGLRVPVGGARGGGARGPPPQAEHYAFLPRLLVKVQITLEGEESAVRYQNH</sequence>
<accession>Q4T542</accession>
<feature type="region of interest" description="Disordered" evidence="1">
    <location>
        <begin position="53"/>
        <end position="331"/>
    </location>
</feature>
<reference evidence="2" key="1">
    <citation type="journal article" date="2004" name="Nature">
        <title>Genome duplication in the teleost fish Tetraodon nigroviridis reveals the early vertebrate proto-karyotype.</title>
        <authorList>
            <person name="Jaillon O."/>
            <person name="Aury J.-M."/>
            <person name="Brunet F."/>
            <person name="Petit J.-L."/>
            <person name="Stange-Thomann N."/>
            <person name="Mauceli E."/>
            <person name="Bouneau L."/>
            <person name="Fischer C."/>
            <person name="Ozouf-Costaz C."/>
            <person name="Bernot A."/>
            <person name="Nicaud S."/>
            <person name="Jaffe D."/>
            <person name="Fisher S."/>
            <person name="Lutfalla G."/>
            <person name="Dossat C."/>
            <person name="Segurens B."/>
            <person name="Dasilva C."/>
            <person name="Salanoubat M."/>
            <person name="Levy M."/>
            <person name="Boudet N."/>
            <person name="Castellano S."/>
            <person name="Anthouard V."/>
            <person name="Jubin C."/>
            <person name="Castelli V."/>
            <person name="Katinka M."/>
            <person name="Vacherie B."/>
            <person name="Biemont C."/>
            <person name="Skalli Z."/>
            <person name="Cattolico L."/>
            <person name="Poulain J."/>
            <person name="De Berardinis V."/>
            <person name="Cruaud C."/>
            <person name="Duprat S."/>
            <person name="Brottier P."/>
            <person name="Coutanceau J.-P."/>
            <person name="Gouzy J."/>
            <person name="Parra G."/>
            <person name="Lardier G."/>
            <person name="Chapple C."/>
            <person name="McKernan K.J."/>
            <person name="McEwan P."/>
            <person name="Bosak S."/>
            <person name="Kellis M."/>
            <person name="Volff J.-N."/>
            <person name="Guigo R."/>
            <person name="Zody M.C."/>
            <person name="Mesirov J."/>
            <person name="Lindblad-Toh K."/>
            <person name="Birren B."/>
            <person name="Nusbaum C."/>
            <person name="Kahn D."/>
            <person name="Robinson-Rechavi M."/>
            <person name="Laudet V."/>
            <person name="Schachter V."/>
            <person name="Quetier F."/>
            <person name="Saurin W."/>
            <person name="Scarpelli C."/>
            <person name="Wincker P."/>
            <person name="Lander E.S."/>
            <person name="Weissenbach J."/>
            <person name="Roest Crollius H."/>
        </authorList>
    </citation>
    <scope>NUCLEOTIDE SEQUENCE [LARGE SCALE GENOMIC DNA]</scope>
</reference>
<feature type="compositionally biased region" description="Basic and acidic residues" evidence="1">
    <location>
        <begin position="276"/>
        <end position="291"/>
    </location>
</feature>
<feature type="compositionally biased region" description="Low complexity" evidence="1">
    <location>
        <begin position="235"/>
        <end position="260"/>
    </location>
</feature>
<organism evidence="2">
    <name type="scientific">Tetraodon nigroviridis</name>
    <name type="common">Spotted green pufferfish</name>
    <name type="synonym">Chelonodon nigroviridis</name>
    <dbReference type="NCBI Taxonomy" id="99883"/>
    <lineage>
        <taxon>Eukaryota</taxon>
        <taxon>Metazoa</taxon>
        <taxon>Chordata</taxon>
        <taxon>Craniata</taxon>
        <taxon>Vertebrata</taxon>
        <taxon>Euteleostomi</taxon>
        <taxon>Actinopterygii</taxon>
        <taxon>Neopterygii</taxon>
        <taxon>Teleostei</taxon>
        <taxon>Neoteleostei</taxon>
        <taxon>Acanthomorphata</taxon>
        <taxon>Eupercaria</taxon>
        <taxon>Tetraodontiformes</taxon>
        <taxon>Tetradontoidea</taxon>
        <taxon>Tetraodontidae</taxon>
        <taxon>Tetraodon</taxon>
    </lineage>
</organism>
<protein>
    <submittedName>
        <fullName evidence="2">(spotted green pufferfish) hypothetical protein</fullName>
    </submittedName>
</protein>
<feature type="non-terminal residue" evidence="2">
    <location>
        <position position="1"/>
    </location>
</feature>